<dbReference type="RefSeq" id="WP_047222532.1">
    <property type="nucleotide sequence ID" value="NZ_JWIO01000010.1"/>
</dbReference>
<evidence type="ECO:0000313" key="2">
    <source>
        <dbReference type="Proteomes" id="UP000035425"/>
    </source>
</evidence>
<gene>
    <name evidence="1" type="ORF">FrCorBMG51_08425</name>
</gene>
<dbReference type="Proteomes" id="UP000035425">
    <property type="component" value="Unassembled WGS sequence"/>
</dbReference>
<protein>
    <submittedName>
        <fullName evidence="1">Uncharacterized protein</fullName>
    </submittedName>
</protein>
<organism evidence="1 2">
    <name type="scientific">Protofrankia coriariae</name>
    <dbReference type="NCBI Taxonomy" id="1562887"/>
    <lineage>
        <taxon>Bacteria</taxon>
        <taxon>Bacillati</taxon>
        <taxon>Actinomycetota</taxon>
        <taxon>Actinomycetes</taxon>
        <taxon>Frankiales</taxon>
        <taxon>Frankiaceae</taxon>
        <taxon>Protofrankia</taxon>
    </lineage>
</organism>
<evidence type="ECO:0000313" key="1">
    <source>
        <dbReference type="EMBL" id="KLL11842.1"/>
    </source>
</evidence>
<proteinExistence type="predicted"/>
<name>A0ABR5F5B0_9ACTN</name>
<accession>A0ABR5F5B0</accession>
<dbReference type="EMBL" id="JWIO01000010">
    <property type="protein sequence ID" value="KLL11842.1"/>
    <property type="molecule type" value="Genomic_DNA"/>
</dbReference>
<keyword evidence="2" id="KW-1185">Reference proteome</keyword>
<comment type="caution">
    <text evidence="1">The sequence shown here is derived from an EMBL/GenBank/DDBJ whole genome shotgun (WGS) entry which is preliminary data.</text>
</comment>
<sequence>MHSKTPDATLPFVDGIRALDEVDLVPDGPLRAEAYQHMSGEAYITLALYGADEWIARDGKTLAYQIDVETARTLIIRLAGLISTAEAAVAERSDDVLQHPDYAGLREITTQHADGRRPEDMTVRDWADLACGLEALLLSQRPHSHA</sequence>
<reference evidence="1 2" key="1">
    <citation type="submission" date="2014-12" db="EMBL/GenBank/DDBJ databases">
        <title>Frankia sp. BMG5.1 draft genome.</title>
        <authorList>
            <person name="Gtari M."/>
            <person name="Ghodhbane-Gtari F."/>
            <person name="Nouioui I."/>
            <person name="Ktari A."/>
            <person name="Hezbri K."/>
            <person name="Mimouni W."/>
            <person name="Sbissi I."/>
            <person name="Ayari A."/>
            <person name="Yamanaka T."/>
            <person name="Normand P."/>
            <person name="Tisa L.S."/>
            <person name="Boudabous A."/>
        </authorList>
    </citation>
    <scope>NUCLEOTIDE SEQUENCE [LARGE SCALE GENOMIC DNA]</scope>
    <source>
        <strain evidence="1 2">BMG5.1</strain>
    </source>
</reference>